<dbReference type="STRING" id="418985.A0A1V9XWN4"/>
<dbReference type="GO" id="GO:0007617">
    <property type="term" value="P:mating behavior"/>
    <property type="evidence" value="ECO:0007669"/>
    <property type="project" value="UniProtKB-ARBA"/>
</dbReference>
<reference evidence="2 3" key="1">
    <citation type="journal article" date="2017" name="Gigascience">
        <title>Draft genome of the honey bee ectoparasitic mite, Tropilaelaps mercedesae, is shaped by the parasitic life history.</title>
        <authorList>
            <person name="Dong X."/>
            <person name="Armstrong S.D."/>
            <person name="Xia D."/>
            <person name="Makepeace B.L."/>
            <person name="Darby A.C."/>
            <person name="Kadowaki T."/>
        </authorList>
    </citation>
    <scope>NUCLEOTIDE SEQUENCE [LARGE SCALE GENOMIC DNA]</scope>
    <source>
        <strain evidence="2">Wuxi-XJTLU</strain>
    </source>
</reference>
<dbReference type="InterPro" id="IPR006931">
    <property type="entry name" value="Calcipressin"/>
</dbReference>
<dbReference type="GO" id="GO:0008597">
    <property type="term" value="F:calcium-dependent protein serine/threonine phosphatase regulator activity"/>
    <property type="evidence" value="ECO:0007669"/>
    <property type="project" value="TreeGrafter"/>
</dbReference>
<sequence length="215" mass="24240">MEASEYCGSGGVERPMEMDQADEDLTDLEDLPSSLIVANMEPGVFANMQLRTEFEEIFRAFDADATFQYLKSFRRVRVTFTTPQIALEARIRCHEVKFGENRLVCYFAQHVDKENNNDDPYLQPPLPYKQFLISPPASPPVGWEPVAEAEPTINYDILSAIANLAPGETHELHPQSEKHPGIIVHVCEQDEEHALNTAPVPKIVQTSRPPLPLQQ</sequence>
<dbReference type="PANTHER" id="PTHR10300:SF14">
    <property type="entry name" value="PROTEIN SARAH"/>
    <property type="match status" value="1"/>
</dbReference>
<accession>A0A1V9XWN4</accession>
<organism evidence="2 3">
    <name type="scientific">Tropilaelaps mercedesae</name>
    <dbReference type="NCBI Taxonomy" id="418985"/>
    <lineage>
        <taxon>Eukaryota</taxon>
        <taxon>Metazoa</taxon>
        <taxon>Ecdysozoa</taxon>
        <taxon>Arthropoda</taxon>
        <taxon>Chelicerata</taxon>
        <taxon>Arachnida</taxon>
        <taxon>Acari</taxon>
        <taxon>Parasitiformes</taxon>
        <taxon>Mesostigmata</taxon>
        <taxon>Gamasina</taxon>
        <taxon>Dermanyssoidea</taxon>
        <taxon>Laelapidae</taxon>
        <taxon>Tropilaelaps</taxon>
    </lineage>
</organism>
<dbReference type="PANTHER" id="PTHR10300">
    <property type="entry name" value="CALCIPRESSIN"/>
    <property type="match status" value="1"/>
</dbReference>
<keyword evidence="3" id="KW-1185">Reference proteome</keyword>
<dbReference type="GO" id="GO:0005634">
    <property type="term" value="C:nucleus"/>
    <property type="evidence" value="ECO:0007669"/>
    <property type="project" value="TreeGrafter"/>
</dbReference>
<dbReference type="GO" id="GO:0005737">
    <property type="term" value="C:cytoplasm"/>
    <property type="evidence" value="ECO:0007669"/>
    <property type="project" value="TreeGrafter"/>
</dbReference>
<comment type="caution">
    <text evidence="2">The sequence shown here is derived from an EMBL/GenBank/DDBJ whole genome shotgun (WGS) entry which is preliminary data.</text>
</comment>
<dbReference type="Gene3D" id="3.30.70.330">
    <property type="match status" value="1"/>
</dbReference>
<protein>
    <submittedName>
        <fullName evidence="2">Calcipressin-2-like</fullName>
    </submittedName>
</protein>
<dbReference type="GO" id="GO:0019722">
    <property type="term" value="P:calcium-mediated signaling"/>
    <property type="evidence" value="ECO:0007669"/>
    <property type="project" value="InterPro"/>
</dbReference>
<name>A0A1V9XWN4_9ACAR</name>
<comment type="similarity">
    <text evidence="1">Belongs to the RCAN family.</text>
</comment>
<dbReference type="SUPFAM" id="SSF54928">
    <property type="entry name" value="RNA-binding domain, RBD"/>
    <property type="match status" value="1"/>
</dbReference>
<dbReference type="InterPro" id="IPR012677">
    <property type="entry name" value="Nucleotide-bd_a/b_plait_sf"/>
</dbReference>
<dbReference type="EMBL" id="MNPL01003062">
    <property type="protein sequence ID" value="OQR77778.1"/>
    <property type="molecule type" value="Genomic_DNA"/>
</dbReference>
<dbReference type="GO" id="GO:0003676">
    <property type="term" value="F:nucleic acid binding"/>
    <property type="evidence" value="ECO:0007669"/>
    <property type="project" value="InterPro"/>
</dbReference>
<gene>
    <name evidence="2" type="ORF">BIW11_06850</name>
</gene>
<dbReference type="FunFam" id="3.30.70.330:FF:000092">
    <property type="entry name" value="Calcipressin-2 isoform 2"/>
    <property type="match status" value="1"/>
</dbReference>
<dbReference type="FunCoup" id="A0A1V9XWN4">
    <property type="interactions" value="674"/>
</dbReference>
<proteinExistence type="inferred from homology"/>
<dbReference type="InParanoid" id="A0A1V9XWN4"/>
<dbReference type="InterPro" id="IPR035979">
    <property type="entry name" value="RBD_domain_sf"/>
</dbReference>
<dbReference type="AlphaFoldDB" id="A0A1V9XWN4"/>
<evidence type="ECO:0000256" key="1">
    <source>
        <dbReference type="ARBA" id="ARBA00008209"/>
    </source>
</evidence>
<dbReference type="Pfam" id="PF04847">
    <property type="entry name" value="Calcipressin"/>
    <property type="match status" value="1"/>
</dbReference>
<dbReference type="Proteomes" id="UP000192247">
    <property type="component" value="Unassembled WGS sequence"/>
</dbReference>
<evidence type="ECO:0000313" key="3">
    <source>
        <dbReference type="Proteomes" id="UP000192247"/>
    </source>
</evidence>
<evidence type="ECO:0000313" key="2">
    <source>
        <dbReference type="EMBL" id="OQR77778.1"/>
    </source>
</evidence>
<dbReference type="OrthoDB" id="17212at2759"/>
<dbReference type="CDD" id="cd12434">
    <property type="entry name" value="RRM_RCAN_like"/>
    <property type="match status" value="1"/>
</dbReference>